<feature type="domain" description="Cobalamin-independent methionine synthase MetE C-terminal/archaeal" evidence="2">
    <location>
        <begin position="27"/>
        <end position="361"/>
    </location>
</feature>
<dbReference type="STRING" id="215250.A0A316YQI7"/>
<accession>A0A316YQI7</accession>
<reference evidence="3 4" key="1">
    <citation type="journal article" date="2018" name="Mol. Biol. Evol.">
        <title>Broad Genomic Sampling Reveals a Smut Pathogenic Ancestry of the Fungal Clade Ustilaginomycotina.</title>
        <authorList>
            <person name="Kijpornyongpan T."/>
            <person name="Mondo S.J."/>
            <person name="Barry K."/>
            <person name="Sandor L."/>
            <person name="Lee J."/>
            <person name="Lipzen A."/>
            <person name="Pangilinan J."/>
            <person name="LaButti K."/>
            <person name="Hainaut M."/>
            <person name="Henrissat B."/>
            <person name="Grigoriev I.V."/>
            <person name="Spatafora J.W."/>
            <person name="Aime M.C."/>
        </authorList>
    </citation>
    <scope>NUCLEOTIDE SEQUENCE [LARGE SCALE GENOMIC DNA]</scope>
    <source>
        <strain evidence="3 4">MCA 4198</strain>
    </source>
</reference>
<keyword evidence="4" id="KW-1185">Reference proteome</keyword>
<evidence type="ECO:0000259" key="2">
    <source>
        <dbReference type="Pfam" id="PF01717"/>
    </source>
</evidence>
<dbReference type="GO" id="GO:0008270">
    <property type="term" value="F:zinc ion binding"/>
    <property type="evidence" value="ECO:0007669"/>
    <property type="project" value="InterPro"/>
</dbReference>
<dbReference type="OrthoDB" id="7772923at2759"/>
<dbReference type="InParanoid" id="A0A316YQI7"/>
<dbReference type="EMBL" id="KZ819635">
    <property type="protein sequence ID" value="PWN91501.1"/>
    <property type="molecule type" value="Genomic_DNA"/>
</dbReference>
<evidence type="ECO:0000313" key="3">
    <source>
        <dbReference type="EMBL" id="PWN91501.1"/>
    </source>
</evidence>
<dbReference type="GO" id="GO:0003871">
    <property type="term" value="F:5-methyltetrahydropteroyltriglutamate-homocysteine S-methyltransferase activity"/>
    <property type="evidence" value="ECO:0007669"/>
    <property type="project" value="InterPro"/>
</dbReference>
<dbReference type="CDD" id="cd03311">
    <property type="entry name" value="CIMS_C_terminal_like"/>
    <property type="match status" value="1"/>
</dbReference>
<evidence type="ECO:0000256" key="1">
    <source>
        <dbReference type="SAM" id="MobiDB-lite"/>
    </source>
</evidence>
<dbReference type="RefSeq" id="XP_025378699.1">
    <property type="nucleotide sequence ID" value="XM_025519543.1"/>
</dbReference>
<feature type="compositionally biased region" description="Polar residues" evidence="1">
    <location>
        <begin position="1"/>
        <end position="12"/>
    </location>
</feature>
<dbReference type="Gene3D" id="3.20.20.210">
    <property type="match status" value="1"/>
</dbReference>
<sequence length="392" mass="43860">MSSTATLPTGSAPTKLASSPPFRHEHVGSFLRPRRVHEARAQFGEGKLDAAALRAVEDEEIAKHIKDCLHWKVRDLSDGEFRRQYFHIDFLKHLEGVDIQKNTLEQQQGNVPPTLAVTSKLRHSKPIEVDNFNYLKSIVPADQHHAIKITIPSPTMLHFRGGRKAISEQAYPNLDDFFADLAQCYVQEVNALYAAGCRYLQLDDTNLAYLTDPKMRSDAEARGEDLAKLPQQYVRLINAAISSAPKDMTLAIHLCKGNFKSQYFAMGSSEGYEPIASALFGELNVDAYFLEWENPERSGQDFSALRHLPETKTVVLGLVSSKTPQLEDEEKLVERIQEASKVVPKGKDQLAISPQCGFSSTVHGNDLTAEEQFKKLDLCRRVAAKVWGENNV</sequence>
<dbReference type="AlphaFoldDB" id="A0A316YQI7"/>
<dbReference type="SUPFAM" id="SSF51726">
    <property type="entry name" value="UROD/MetE-like"/>
    <property type="match status" value="1"/>
</dbReference>
<dbReference type="Pfam" id="PF01717">
    <property type="entry name" value="Meth_synt_2"/>
    <property type="match status" value="1"/>
</dbReference>
<dbReference type="GeneID" id="37041459"/>
<proteinExistence type="predicted"/>
<dbReference type="PANTHER" id="PTHR43844:SF1">
    <property type="entry name" value="METHIONINE SYNTHASE"/>
    <property type="match status" value="1"/>
</dbReference>
<dbReference type="InterPro" id="IPR002629">
    <property type="entry name" value="Met_Synth_C/arc"/>
</dbReference>
<dbReference type="GO" id="GO:0009086">
    <property type="term" value="P:methionine biosynthetic process"/>
    <property type="evidence" value="ECO:0007669"/>
    <property type="project" value="InterPro"/>
</dbReference>
<protein>
    <submittedName>
        <fullName evidence="3">UROD/MetE-like protein</fullName>
    </submittedName>
</protein>
<dbReference type="PANTHER" id="PTHR43844">
    <property type="entry name" value="METHIONINE SYNTHASE"/>
    <property type="match status" value="1"/>
</dbReference>
<organism evidence="3 4">
    <name type="scientific">Acaromyces ingoldii</name>
    <dbReference type="NCBI Taxonomy" id="215250"/>
    <lineage>
        <taxon>Eukaryota</taxon>
        <taxon>Fungi</taxon>
        <taxon>Dikarya</taxon>
        <taxon>Basidiomycota</taxon>
        <taxon>Ustilaginomycotina</taxon>
        <taxon>Exobasidiomycetes</taxon>
        <taxon>Exobasidiales</taxon>
        <taxon>Cryptobasidiaceae</taxon>
        <taxon>Acaromyces</taxon>
    </lineage>
</organism>
<dbReference type="InterPro" id="IPR038071">
    <property type="entry name" value="UROD/MetE-like_sf"/>
</dbReference>
<name>A0A316YQI7_9BASI</name>
<evidence type="ECO:0000313" key="4">
    <source>
        <dbReference type="Proteomes" id="UP000245768"/>
    </source>
</evidence>
<dbReference type="Proteomes" id="UP000245768">
    <property type="component" value="Unassembled WGS sequence"/>
</dbReference>
<dbReference type="NCBIfam" id="NF005085">
    <property type="entry name" value="PRK06520.1"/>
    <property type="match status" value="1"/>
</dbReference>
<gene>
    <name evidence="3" type="ORF">FA10DRAFT_249718</name>
</gene>
<feature type="region of interest" description="Disordered" evidence="1">
    <location>
        <begin position="1"/>
        <end position="23"/>
    </location>
</feature>